<evidence type="ECO:0000259" key="2">
    <source>
        <dbReference type="Pfam" id="PF06722"/>
    </source>
</evidence>
<dbReference type="InterPro" id="IPR010610">
    <property type="entry name" value="EryCIII-like_C"/>
</dbReference>
<dbReference type="InterPro" id="IPR050426">
    <property type="entry name" value="Glycosyltransferase_28"/>
</dbReference>
<dbReference type="Gene3D" id="3.40.50.2000">
    <property type="entry name" value="Glycogen Phosphorylase B"/>
    <property type="match status" value="2"/>
</dbReference>
<dbReference type="EMBL" id="CP107020">
    <property type="protein sequence ID" value="UYG16026.1"/>
    <property type="molecule type" value="Genomic_DNA"/>
</dbReference>
<dbReference type="RefSeq" id="WP_263593239.1">
    <property type="nucleotide sequence ID" value="NZ_CP107020.1"/>
</dbReference>
<feature type="domain" description="Erythromycin biosynthesis protein CIII-like C-terminal" evidence="2">
    <location>
        <begin position="294"/>
        <end position="368"/>
    </location>
</feature>
<dbReference type="InterPro" id="IPR004276">
    <property type="entry name" value="GlycoTrans_28_N"/>
</dbReference>
<sequence length="418" mass="44710">MRVVLAAVGSRGDVAPFGALAARLQETGHDAHLVTHATLAACVPRGVPLVPVDSDPQRLLAGPAAEALRRGDLRAVNRTRGEFADFLSSFFEPTSDALEDADVLVASTFALAPVDAALSRRVPVIRAHMWPENRSLGGPMPLLPFSWLLPSPLRRGMRGALRRVERYFGGFDGGWTRGRLRLHPHHPVGLSTATHGTLLAVSPAVLPASRIEGCATGWWWPESVTSPSSGLGPVSTTTSPWVSMTFGSMPQDDLERVLTVVSWAAERVGVRALVQLAGAEGFDDGTVLGIGEEPHAALFARVDLAVHHGGSGTTGAVARAGIPSVVVPHLADQFYWGHRLRTVGVAPPMLPRGMLTGERLARRIETGLRPEMRRRAAELGRRVRSEDGTGEAVRVLVDAVERPERRTGGPRSTRGRSG</sequence>
<dbReference type="SUPFAM" id="SSF53756">
    <property type="entry name" value="UDP-Glycosyltransferase/glycogen phosphorylase"/>
    <property type="match status" value="1"/>
</dbReference>
<feature type="domain" description="Glycosyltransferase family 28 N-terminal" evidence="1">
    <location>
        <begin position="3"/>
        <end position="125"/>
    </location>
</feature>
<dbReference type="PANTHER" id="PTHR48050:SF11">
    <property type="entry name" value="GLYCOSYLTRANSFERASE"/>
    <property type="match status" value="1"/>
</dbReference>
<evidence type="ECO:0000313" key="4">
    <source>
        <dbReference type="Proteomes" id="UP001164305"/>
    </source>
</evidence>
<dbReference type="CDD" id="cd03784">
    <property type="entry name" value="GT1_Gtf-like"/>
    <property type="match status" value="1"/>
</dbReference>
<dbReference type="Pfam" id="PF06722">
    <property type="entry name" value="EryCIII-like_C"/>
    <property type="match status" value="1"/>
</dbReference>
<gene>
    <name evidence="3" type="ORF">BRM3_10320</name>
</gene>
<name>A0ABY6FYL5_9MICO</name>
<protein>
    <submittedName>
        <fullName evidence="3">Glycosyltransferase</fullName>
    </submittedName>
</protein>
<evidence type="ECO:0000259" key="1">
    <source>
        <dbReference type="Pfam" id="PF03033"/>
    </source>
</evidence>
<proteinExistence type="predicted"/>
<dbReference type="InterPro" id="IPR002213">
    <property type="entry name" value="UDP_glucos_trans"/>
</dbReference>
<keyword evidence="4" id="KW-1185">Reference proteome</keyword>
<dbReference type="Proteomes" id="UP001164305">
    <property type="component" value="Chromosome"/>
</dbReference>
<dbReference type="PANTHER" id="PTHR48050">
    <property type="entry name" value="STEROL 3-BETA-GLUCOSYLTRANSFERASE"/>
    <property type="match status" value="1"/>
</dbReference>
<evidence type="ECO:0000313" key="3">
    <source>
        <dbReference type="EMBL" id="UYG16026.1"/>
    </source>
</evidence>
<organism evidence="3 4">
    <name type="scientific">Brachybacterium huguangmaarense</name>
    <dbReference type="NCBI Taxonomy" id="1652028"/>
    <lineage>
        <taxon>Bacteria</taxon>
        <taxon>Bacillati</taxon>
        <taxon>Actinomycetota</taxon>
        <taxon>Actinomycetes</taxon>
        <taxon>Micrococcales</taxon>
        <taxon>Dermabacteraceae</taxon>
        <taxon>Brachybacterium</taxon>
    </lineage>
</organism>
<reference evidence="3" key="1">
    <citation type="submission" date="2022-10" db="EMBL/GenBank/DDBJ databases">
        <title>Whole-Genome Sequencing of Brachybacterium huguangmaarense BRM-3, Isolated from Betula schmidtii.</title>
        <authorList>
            <person name="Haam D."/>
        </authorList>
    </citation>
    <scope>NUCLEOTIDE SEQUENCE</scope>
    <source>
        <strain evidence="3">BRM-3</strain>
    </source>
</reference>
<accession>A0ABY6FYL5</accession>
<dbReference type="Pfam" id="PF03033">
    <property type="entry name" value="Glyco_transf_28"/>
    <property type="match status" value="1"/>
</dbReference>